<evidence type="ECO:0000259" key="4">
    <source>
        <dbReference type="Pfam" id="PF13460"/>
    </source>
</evidence>
<keyword evidence="2" id="KW-0521">NADP</keyword>
<dbReference type="GO" id="GO:0016491">
    <property type="term" value="F:oxidoreductase activity"/>
    <property type="evidence" value="ECO:0007669"/>
    <property type="project" value="UniProtKB-KW"/>
</dbReference>
<feature type="domain" description="NAD(P)-binding" evidence="4">
    <location>
        <begin position="9"/>
        <end position="137"/>
    </location>
</feature>
<evidence type="ECO:0000256" key="1">
    <source>
        <dbReference type="ARBA" id="ARBA00005725"/>
    </source>
</evidence>
<dbReference type="SUPFAM" id="SSF51735">
    <property type="entry name" value="NAD(P)-binding Rossmann-fold domains"/>
    <property type="match status" value="1"/>
</dbReference>
<name>A0A1V6TMY1_9EURO</name>
<dbReference type="OrthoDB" id="419598at2759"/>
<organism evidence="5 6">
    <name type="scientific">Penicillium steckii</name>
    <dbReference type="NCBI Taxonomy" id="303698"/>
    <lineage>
        <taxon>Eukaryota</taxon>
        <taxon>Fungi</taxon>
        <taxon>Dikarya</taxon>
        <taxon>Ascomycota</taxon>
        <taxon>Pezizomycotina</taxon>
        <taxon>Eurotiomycetes</taxon>
        <taxon>Eurotiomycetidae</taxon>
        <taxon>Eurotiales</taxon>
        <taxon>Aspergillaceae</taxon>
        <taxon>Penicillium</taxon>
    </lineage>
</organism>
<dbReference type="EMBL" id="MLKD01000004">
    <property type="protein sequence ID" value="OQE27728.1"/>
    <property type="molecule type" value="Genomic_DNA"/>
</dbReference>
<comment type="similarity">
    <text evidence="1">Belongs to the NmrA-type oxidoreductase family. Isoflavone reductase subfamily.</text>
</comment>
<sequence length="312" mass="35629">MTITVGIAGITGKFARLVVKNLYNSPDIQIRGLCRNSSKLPNHLRESPRVAIIQGDSTDLETLRRFARGCDVVICCYLGDNDFMTNGQKLLIDACESENVNRYIASDYCLDFTKLELGQHPAKDPMKHVKAYLETKKNVQGVHVLIGAFMETFWSGYFGVWDQENYKLNYYGNGDEIWESTTYETAAQYVAAVAKDRNAVGMQHFLGDRRNIREIAQDFADVYGKKPQLERLGSLDDLYNKMRATFQRDPSNIFAYIAMFYQYYCTNGQTYLKKDLDNYKYPEVSPVTFKGFLQAHKIEDLSDAYQNAGSDI</sequence>
<dbReference type="AlphaFoldDB" id="A0A1V6TMY1"/>
<evidence type="ECO:0000256" key="3">
    <source>
        <dbReference type="ARBA" id="ARBA00023002"/>
    </source>
</evidence>
<dbReference type="Gene3D" id="3.40.50.720">
    <property type="entry name" value="NAD(P)-binding Rossmann-like Domain"/>
    <property type="match status" value="1"/>
</dbReference>
<proteinExistence type="inferred from homology"/>
<evidence type="ECO:0000256" key="2">
    <source>
        <dbReference type="ARBA" id="ARBA00022857"/>
    </source>
</evidence>
<gene>
    <name evidence="5" type="ORF">PENSTE_c004G04267</name>
</gene>
<accession>A0A1V6TMY1</accession>
<evidence type="ECO:0000313" key="6">
    <source>
        <dbReference type="Proteomes" id="UP000191285"/>
    </source>
</evidence>
<comment type="caution">
    <text evidence="5">The sequence shown here is derived from an EMBL/GenBank/DDBJ whole genome shotgun (WGS) entry which is preliminary data.</text>
</comment>
<dbReference type="STRING" id="303698.A0A1V6TMY1"/>
<dbReference type="InterPro" id="IPR016040">
    <property type="entry name" value="NAD(P)-bd_dom"/>
</dbReference>
<dbReference type="PANTHER" id="PTHR47706:SF9">
    <property type="entry name" value="NMRA-LIKE DOMAIN-CONTAINING PROTEIN-RELATED"/>
    <property type="match status" value="1"/>
</dbReference>
<reference evidence="6" key="1">
    <citation type="journal article" date="2017" name="Nat. Microbiol.">
        <title>Global analysis of biosynthetic gene clusters reveals vast potential of secondary metabolite production in Penicillium species.</title>
        <authorList>
            <person name="Nielsen J.C."/>
            <person name="Grijseels S."/>
            <person name="Prigent S."/>
            <person name="Ji B."/>
            <person name="Dainat J."/>
            <person name="Nielsen K.F."/>
            <person name="Frisvad J.C."/>
            <person name="Workman M."/>
            <person name="Nielsen J."/>
        </authorList>
    </citation>
    <scope>NUCLEOTIDE SEQUENCE [LARGE SCALE GENOMIC DNA]</scope>
    <source>
        <strain evidence="6">IBT 24891</strain>
    </source>
</reference>
<keyword evidence="6" id="KW-1185">Reference proteome</keyword>
<protein>
    <recommendedName>
        <fullName evidence="4">NAD(P)-binding domain-containing protein</fullName>
    </recommendedName>
</protein>
<evidence type="ECO:0000313" key="5">
    <source>
        <dbReference type="EMBL" id="OQE27728.1"/>
    </source>
</evidence>
<keyword evidence="3" id="KW-0560">Oxidoreductase</keyword>
<dbReference type="Pfam" id="PF13460">
    <property type="entry name" value="NAD_binding_10"/>
    <property type="match status" value="1"/>
</dbReference>
<dbReference type="InterPro" id="IPR051609">
    <property type="entry name" value="NmrA/Isoflavone_reductase-like"/>
</dbReference>
<dbReference type="InterPro" id="IPR036291">
    <property type="entry name" value="NAD(P)-bd_dom_sf"/>
</dbReference>
<dbReference type="PANTHER" id="PTHR47706">
    <property type="entry name" value="NMRA-LIKE FAMILY PROTEIN"/>
    <property type="match status" value="1"/>
</dbReference>
<dbReference type="Proteomes" id="UP000191285">
    <property type="component" value="Unassembled WGS sequence"/>
</dbReference>